<dbReference type="Gene3D" id="3.30.70.1900">
    <property type="match status" value="1"/>
</dbReference>
<reference evidence="2" key="1">
    <citation type="submission" date="2020-01" db="EMBL/GenBank/DDBJ databases">
        <authorList>
            <person name="Meier V. D."/>
            <person name="Meier V D."/>
        </authorList>
    </citation>
    <scope>NUCLEOTIDE SEQUENCE</scope>
    <source>
        <strain evidence="2">HLG_WM_MAG_09</strain>
    </source>
</reference>
<dbReference type="EMBL" id="CACVAT010000410">
    <property type="protein sequence ID" value="CAA6825497.1"/>
    <property type="molecule type" value="Genomic_DNA"/>
</dbReference>
<dbReference type="InterPro" id="IPR019267">
    <property type="entry name" value="CRISPR-assoc_Cas6_C"/>
</dbReference>
<sequence length="315" mass="35074">MPVLLDISTDTEITLPLSVYRFEYEALDKIMLPEQPGVLWHSQFGKTLRNLVCIVKNTACEQCLFLHQCDYTRLFQGTKPPDTAIMRKYNAIPSPHIIQSAHQQDKVIAAGETLSVDIVLPGQANTRAATLIKTLYHLGQHGLGYKNGRINLKQVTQYLANGQTLELLSEGSLAEATAPQIIPIPVAPETCRISLLTPYKPSGNAGSVDISRYLMAIIRRVDLIQYFYTGQKLQADFPHLKTLTQAITVTVQSVRKEKGQRYSAALGKLKDTSGFVGHIDLDLRECEELWPFLWVGQWLGVGKNASMGFGQYQVS</sequence>
<name>A0A6S6U5F7_9GAMM</name>
<protein>
    <recommendedName>
        <fullName evidence="1">CRISPR-associated protein Cas6 C-terminal domain-containing protein</fullName>
    </recommendedName>
</protein>
<evidence type="ECO:0000259" key="1">
    <source>
        <dbReference type="Pfam" id="PF10040"/>
    </source>
</evidence>
<evidence type="ECO:0000313" key="2">
    <source>
        <dbReference type="EMBL" id="CAA6825497.1"/>
    </source>
</evidence>
<gene>
    <name evidence="2" type="ORF">HELGO_WM45159</name>
</gene>
<accession>A0A6S6U5F7</accession>
<organism evidence="2">
    <name type="scientific">uncultured Thiotrichaceae bacterium</name>
    <dbReference type="NCBI Taxonomy" id="298394"/>
    <lineage>
        <taxon>Bacteria</taxon>
        <taxon>Pseudomonadati</taxon>
        <taxon>Pseudomonadota</taxon>
        <taxon>Gammaproteobacteria</taxon>
        <taxon>Thiotrichales</taxon>
        <taxon>Thiotrichaceae</taxon>
        <taxon>environmental samples</taxon>
    </lineage>
</organism>
<proteinExistence type="predicted"/>
<dbReference type="AlphaFoldDB" id="A0A6S6U5F7"/>
<feature type="domain" description="CRISPR-associated protein Cas6 C-terminal" evidence="1">
    <location>
        <begin position="210"/>
        <end position="312"/>
    </location>
</feature>
<dbReference type="Pfam" id="PF10040">
    <property type="entry name" value="CRISPR_Cas6"/>
    <property type="match status" value="1"/>
</dbReference>